<feature type="compositionally biased region" description="Acidic residues" evidence="2">
    <location>
        <begin position="161"/>
        <end position="173"/>
    </location>
</feature>
<evidence type="ECO:0000313" key="4">
    <source>
        <dbReference type="EMBL" id="PNR35685.1"/>
    </source>
</evidence>
<dbReference type="PANTHER" id="PTHR34452">
    <property type="entry name" value="MYOSIN HEAVY CHAIN-RELATED PROTEIN"/>
    <property type="match status" value="1"/>
</dbReference>
<feature type="coiled-coil region" evidence="1">
    <location>
        <begin position="406"/>
        <end position="461"/>
    </location>
</feature>
<sequence length="1201" mass="135293">MFKSLKKKPDKVKEKLDFKLGFHATRVPSQGWDKLVITVIPYETNRPVAKTPRAVVKNGECHWPDSIIETTRMVYDTRTNSYEEKKYRFMVSSGSSRSGVLGEITINFGDFAASKHPQQKGLALRNCNTGTLLHVTVTCLTPKSHDSVKDSDKSTKLAHEGDEEEDLASEDDDHDRLNRASSNGHMDSPRKPSLDSPPLSPSSPAGRKLQQRNISTSSLRYSSSSFDSMEVPSTPGTASFTDALHGYPGEDNSSSSSFGSMPMKLDRSRDNAGVGSKPSSPLPSYGQNQSHSLPATSSGRQQVGPTERSQNTNWSGHGDHTHGVSGETSVSTSEDPRMMAAASKRQSLNSNSQVDKLDSKPEKNMQVNQEKEMDLSALKAVRGGLKQEVENLSIARQAPRLSEIGVDESRGAVEDAHRIINELKEEIMLEKNTISNLNLQLQKTEQDNRKLVSEIDVLLDAAKSNHTSQVAEDSLAHVEKEWAKKLSVKDDEVKHLQAKILHLEERVSQVQTNVSPLAGGANDALVNGLQNMVKQLQQDVEELEADIIRLTEEKSELLAQLESTERSAVSKPSDVTPQIRASENLVKQLQKDVEELELDTVRLTEENLELLAKLKSNSSELNEKNRLIADLMDSESSKEGRTELLEKVASLEGELALLKEENAQILHEKEEAERTIQHLQTGKQELQKSIRNLEGSQPDRVDRSKDREVANNQLFQQLAETVAGLEEELRESQEETRLSRLRIEELERDISELTYPDQTHSSVELESLRKLLESEKLEKEYIQRTAEEKTRVSQDHLARALEEIESLTERLENLSTERCKNEGRISELELAKTILEDKLAALEEERCRCSIVYLEARDVEEEKSYLLSEKERLQTALDSATEKHHELVKHLTGELDEAMKECEIFKNSQPPLEQEVVRLQDELEEAHHDLREHTKTFEKSRAMLEESFHTISKDHANAVAVSKTLEEQVAQLQSDLEDMEMRSATKLKTLSMLKESEQLRLEKSEQALQHSASLQKDNAALEKRVAELELLLEEKSGDARTTSNGLLNSKNGHEFHELTRVKNENSALQSEVGRLQEVNELLDSKLQKYKAAGAGSSMVDKVVHLETELAEALEANNMYKLQLRSAFAEQQNVHAVALQNFGDVDQVVNDLVELRKRVKQLEGELRDMRDRYSTMSLRFAEVEVEREELVMTIRTLRNTRR</sequence>
<dbReference type="PANTHER" id="PTHR34452:SF7">
    <property type="entry name" value="MYOSIN HEAVY CHAIN-RELATED PROTEIN"/>
    <property type="match status" value="1"/>
</dbReference>
<feature type="coiled-coil region" evidence="1">
    <location>
        <begin position="1011"/>
        <end position="1078"/>
    </location>
</feature>
<dbReference type="Gramene" id="Pp3c17_1340V3.1">
    <property type="protein sequence ID" value="Pp3c17_1340V3.1"/>
    <property type="gene ID" value="Pp3c17_1340"/>
</dbReference>
<feature type="coiled-coil region" evidence="1">
    <location>
        <begin position="1144"/>
        <end position="1178"/>
    </location>
</feature>
<keyword evidence="1" id="KW-0175">Coiled coil</keyword>
<feature type="compositionally biased region" description="Low complexity" evidence="2">
    <location>
        <begin position="215"/>
        <end position="228"/>
    </location>
</feature>
<evidence type="ECO:0000256" key="1">
    <source>
        <dbReference type="SAM" id="Coils"/>
    </source>
</evidence>
<feature type="coiled-coil region" evidence="1">
    <location>
        <begin position="486"/>
        <end position="613"/>
    </location>
</feature>
<evidence type="ECO:0000259" key="3">
    <source>
        <dbReference type="PROSITE" id="PS51840"/>
    </source>
</evidence>
<feature type="coiled-coil region" evidence="1">
    <location>
        <begin position="641"/>
        <end position="749"/>
    </location>
</feature>
<dbReference type="InterPro" id="IPR019448">
    <property type="entry name" value="NT-C2"/>
</dbReference>
<evidence type="ECO:0000313" key="6">
    <source>
        <dbReference type="Proteomes" id="UP000006727"/>
    </source>
</evidence>
<reference evidence="5" key="3">
    <citation type="submission" date="2020-12" db="UniProtKB">
        <authorList>
            <consortium name="EnsemblPlants"/>
        </authorList>
    </citation>
    <scope>IDENTIFICATION</scope>
</reference>
<dbReference type="EMBL" id="ABEU02000017">
    <property type="protein sequence ID" value="PNR35685.1"/>
    <property type="molecule type" value="Genomic_DNA"/>
</dbReference>
<dbReference type="Pfam" id="PF10358">
    <property type="entry name" value="NT-C2"/>
    <property type="match status" value="1"/>
</dbReference>
<evidence type="ECO:0000313" key="5">
    <source>
        <dbReference type="EnsemblPlants" id="Pp3c17_1340V3.1"/>
    </source>
</evidence>
<feature type="coiled-coil region" evidence="1">
    <location>
        <begin position="888"/>
        <end position="936"/>
    </location>
</feature>
<feature type="compositionally biased region" description="Polar residues" evidence="2">
    <location>
        <begin position="285"/>
        <end position="315"/>
    </location>
</feature>
<feature type="region of interest" description="Disordered" evidence="2">
    <location>
        <begin position="143"/>
        <end position="368"/>
    </location>
</feature>
<protein>
    <recommendedName>
        <fullName evidence="3">C2 NT-type domain-containing protein</fullName>
    </recommendedName>
</protein>
<dbReference type="InParanoid" id="A0A2K1J2C9"/>
<dbReference type="PROSITE" id="PS51840">
    <property type="entry name" value="C2_NT"/>
    <property type="match status" value="1"/>
</dbReference>
<feature type="domain" description="C2 NT-type" evidence="3">
    <location>
        <begin position="6"/>
        <end position="141"/>
    </location>
</feature>
<dbReference type="FunCoup" id="A0A2K1J2C9">
    <property type="interactions" value="207"/>
</dbReference>
<keyword evidence="6" id="KW-1185">Reference proteome</keyword>
<organism evidence="4">
    <name type="scientific">Physcomitrium patens</name>
    <name type="common">Spreading-leaved earth moss</name>
    <name type="synonym">Physcomitrella patens</name>
    <dbReference type="NCBI Taxonomy" id="3218"/>
    <lineage>
        <taxon>Eukaryota</taxon>
        <taxon>Viridiplantae</taxon>
        <taxon>Streptophyta</taxon>
        <taxon>Embryophyta</taxon>
        <taxon>Bryophyta</taxon>
        <taxon>Bryophytina</taxon>
        <taxon>Bryopsida</taxon>
        <taxon>Funariidae</taxon>
        <taxon>Funariales</taxon>
        <taxon>Funariaceae</taxon>
        <taxon>Physcomitrium</taxon>
    </lineage>
</organism>
<dbReference type="Gramene" id="Pp3c17_1340V3.2">
    <property type="protein sequence ID" value="Pp3c17_1340V3.2"/>
    <property type="gene ID" value="Pp3c17_1340"/>
</dbReference>
<evidence type="ECO:0000256" key="2">
    <source>
        <dbReference type="SAM" id="MobiDB-lite"/>
    </source>
</evidence>
<accession>A0A2K1J2C9</accession>
<gene>
    <name evidence="4" type="ORF">PHYPA_021535</name>
</gene>
<feature type="compositionally biased region" description="Polar residues" evidence="2">
    <location>
        <begin position="344"/>
        <end position="354"/>
    </location>
</feature>
<feature type="compositionally biased region" description="Basic and acidic residues" evidence="2">
    <location>
        <begin position="355"/>
        <end position="368"/>
    </location>
</feature>
<name>A0A2K1J2C9_PHYPA</name>
<dbReference type="Proteomes" id="UP000006727">
    <property type="component" value="Chromosome 17"/>
</dbReference>
<dbReference type="EnsemblPlants" id="Pp3c17_1340V3.1">
    <property type="protein sequence ID" value="Pp3c17_1340V3.1"/>
    <property type="gene ID" value="Pp3c17_1340"/>
</dbReference>
<feature type="coiled-coil region" evidence="1">
    <location>
        <begin position="797"/>
        <end position="845"/>
    </location>
</feature>
<dbReference type="AlphaFoldDB" id="A0A2K1J2C9"/>
<reference evidence="4 6" key="2">
    <citation type="journal article" date="2018" name="Plant J.">
        <title>The Physcomitrella patens chromosome-scale assembly reveals moss genome structure and evolution.</title>
        <authorList>
            <person name="Lang D."/>
            <person name="Ullrich K.K."/>
            <person name="Murat F."/>
            <person name="Fuchs J."/>
            <person name="Jenkins J."/>
            <person name="Haas F.B."/>
            <person name="Piednoel M."/>
            <person name="Gundlach H."/>
            <person name="Van Bel M."/>
            <person name="Meyberg R."/>
            <person name="Vives C."/>
            <person name="Morata J."/>
            <person name="Symeonidi A."/>
            <person name="Hiss M."/>
            <person name="Muchero W."/>
            <person name="Kamisugi Y."/>
            <person name="Saleh O."/>
            <person name="Blanc G."/>
            <person name="Decker E.L."/>
            <person name="van Gessel N."/>
            <person name="Grimwood J."/>
            <person name="Hayes R.D."/>
            <person name="Graham S.W."/>
            <person name="Gunter L.E."/>
            <person name="McDaniel S.F."/>
            <person name="Hoernstein S.N.W."/>
            <person name="Larsson A."/>
            <person name="Li F.W."/>
            <person name="Perroud P.F."/>
            <person name="Phillips J."/>
            <person name="Ranjan P."/>
            <person name="Rokshar D.S."/>
            <person name="Rothfels C.J."/>
            <person name="Schneider L."/>
            <person name="Shu S."/>
            <person name="Stevenson D.W."/>
            <person name="Thummler F."/>
            <person name="Tillich M."/>
            <person name="Villarreal Aguilar J.C."/>
            <person name="Widiez T."/>
            <person name="Wong G.K."/>
            <person name="Wymore A."/>
            <person name="Zhang Y."/>
            <person name="Zimmer A.D."/>
            <person name="Quatrano R.S."/>
            <person name="Mayer K.F.X."/>
            <person name="Goodstein D."/>
            <person name="Casacuberta J.M."/>
            <person name="Vandepoele K."/>
            <person name="Reski R."/>
            <person name="Cuming A.C."/>
            <person name="Tuskan G.A."/>
            <person name="Maumus F."/>
            <person name="Salse J."/>
            <person name="Schmutz J."/>
            <person name="Rensing S.A."/>
        </authorList>
    </citation>
    <scope>NUCLEOTIDE SEQUENCE [LARGE SCALE GENOMIC DNA]</scope>
    <source>
        <strain evidence="5 6">cv. Gransden 2004</strain>
    </source>
</reference>
<dbReference type="PaxDb" id="3218-PP1S148_25V6.1"/>
<feature type="compositionally biased region" description="Basic and acidic residues" evidence="2">
    <location>
        <begin position="143"/>
        <end position="160"/>
    </location>
</feature>
<proteinExistence type="predicted"/>
<reference evidence="4 6" key="1">
    <citation type="journal article" date="2008" name="Science">
        <title>The Physcomitrella genome reveals evolutionary insights into the conquest of land by plants.</title>
        <authorList>
            <person name="Rensing S."/>
            <person name="Lang D."/>
            <person name="Zimmer A."/>
            <person name="Terry A."/>
            <person name="Salamov A."/>
            <person name="Shapiro H."/>
            <person name="Nishiyama T."/>
            <person name="Perroud P.-F."/>
            <person name="Lindquist E."/>
            <person name="Kamisugi Y."/>
            <person name="Tanahashi T."/>
            <person name="Sakakibara K."/>
            <person name="Fujita T."/>
            <person name="Oishi K."/>
            <person name="Shin-I T."/>
            <person name="Kuroki Y."/>
            <person name="Toyoda A."/>
            <person name="Suzuki Y."/>
            <person name="Hashimoto A."/>
            <person name="Yamaguchi K."/>
            <person name="Sugano A."/>
            <person name="Kohara Y."/>
            <person name="Fujiyama A."/>
            <person name="Anterola A."/>
            <person name="Aoki S."/>
            <person name="Ashton N."/>
            <person name="Barbazuk W.B."/>
            <person name="Barker E."/>
            <person name="Bennetzen J."/>
            <person name="Bezanilla M."/>
            <person name="Blankenship R."/>
            <person name="Cho S.H."/>
            <person name="Dutcher S."/>
            <person name="Estelle M."/>
            <person name="Fawcett J.A."/>
            <person name="Gundlach H."/>
            <person name="Hanada K."/>
            <person name="Heyl A."/>
            <person name="Hicks K.A."/>
            <person name="Hugh J."/>
            <person name="Lohr M."/>
            <person name="Mayer K."/>
            <person name="Melkozernov A."/>
            <person name="Murata T."/>
            <person name="Nelson D."/>
            <person name="Pils B."/>
            <person name="Prigge M."/>
            <person name="Reiss B."/>
            <person name="Renner T."/>
            <person name="Rombauts S."/>
            <person name="Rushton P."/>
            <person name="Sanderfoot A."/>
            <person name="Schween G."/>
            <person name="Shiu S.-H."/>
            <person name="Stueber K."/>
            <person name="Theodoulou F.L."/>
            <person name="Tu H."/>
            <person name="Van de Peer Y."/>
            <person name="Verrier P.J."/>
            <person name="Waters E."/>
            <person name="Wood A."/>
            <person name="Yang L."/>
            <person name="Cove D."/>
            <person name="Cuming A."/>
            <person name="Hasebe M."/>
            <person name="Lucas S."/>
            <person name="Mishler D.B."/>
            <person name="Reski R."/>
            <person name="Grigoriev I."/>
            <person name="Quatrano R.S."/>
            <person name="Boore J.L."/>
        </authorList>
    </citation>
    <scope>NUCLEOTIDE SEQUENCE [LARGE SCALE GENOMIC DNA]</scope>
    <source>
        <strain evidence="5 6">cv. Gransden 2004</strain>
    </source>
</reference>
<dbReference type="EnsemblPlants" id="Pp3c17_1340V3.2">
    <property type="protein sequence ID" value="Pp3c17_1340V3.2"/>
    <property type="gene ID" value="Pp3c17_1340"/>
</dbReference>